<dbReference type="EMBL" id="JAIWYP010000014">
    <property type="protein sequence ID" value="KAH3707784.1"/>
    <property type="molecule type" value="Genomic_DNA"/>
</dbReference>
<organism evidence="1 2">
    <name type="scientific">Dreissena polymorpha</name>
    <name type="common">Zebra mussel</name>
    <name type="synonym">Mytilus polymorpha</name>
    <dbReference type="NCBI Taxonomy" id="45954"/>
    <lineage>
        <taxon>Eukaryota</taxon>
        <taxon>Metazoa</taxon>
        <taxon>Spiralia</taxon>
        <taxon>Lophotrochozoa</taxon>
        <taxon>Mollusca</taxon>
        <taxon>Bivalvia</taxon>
        <taxon>Autobranchia</taxon>
        <taxon>Heteroconchia</taxon>
        <taxon>Euheterodonta</taxon>
        <taxon>Imparidentia</taxon>
        <taxon>Neoheterodontei</taxon>
        <taxon>Myida</taxon>
        <taxon>Dreissenoidea</taxon>
        <taxon>Dreissenidae</taxon>
        <taxon>Dreissena</taxon>
    </lineage>
</organism>
<proteinExistence type="predicted"/>
<comment type="caution">
    <text evidence="1">The sequence shown here is derived from an EMBL/GenBank/DDBJ whole genome shotgun (WGS) entry which is preliminary data.</text>
</comment>
<protein>
    <submittedName>
        <fullName evidence="1">Uncharacterized protein</fullName>
    </submittedName>
</protein>
<keyword evidence="2" id="KW-1185">Reference proteome</keyword>
<sequence>MHSTRDHYILDQYFGLRQDHHFGGIQLEIKEEHLLLADIYNIQKLLNLCIEKFVSNPDISTSMRAVTSETISEKVKLRILQKKLAKLTYHLEKERRYKSEVHEEEN</sequence>
<gene>
    <name evidence="1" type="ORF">DPMN_067200</name>
</gene>
<accession>A0A9D3YXK8</accession>
<dbReference type="Proteomes" id="UP000828390">
    <property type="component" value="Unassembled WGS sequence"/>
</dbReference>
<evidence type="ECO:0000313" key="1">
    <source>
        <dbReference type="EMBL" id="KAH3707784.1"/>
    </source>
</evidence>
<name>A0A9D3YXK8_DREPO</name>
<evidence type="ECO:0000313" key="2">
    <source>
        <dbReference type="Proteomes" id="UP000828390"/>
    </source>
</evidence>
<dbReference type="AlphaFoldDB" id="A0A9D3YXK8"/>
<reference evidence="1" key="1">
    <citation type="journal article" date="2019" name="bioRxiv">
        <title>The Genome of the Zebra Mussel, Dreissena polymorpha: A Resource for Invasive Species Research.</title>
        <authorList>
            <person name="McCartney M.A."/>
            <person name="Auch B."/>
            <person name="Kono T."/>
            <person name="Mallez S."/>
            <person name="Zhang Y."/>
            <person name="Obille A."/>
            <person name="Becker A."/>
            <person name="Abrahante J.E."/>
            <person name="Garbe J."/>
            <person name="Badalamenti J.P."/>
            <person name="Herman A."/>
            <person name="Mangelson H."/>
            <person name="Liachko I."/>
            <person name="Sullivan S."/>
            <person name="Sone E.D."/>
            <person name="Koren S."/>
            <person name="Silverstein K.A.T."/>
            <person name="Beckman K.B."/>
            <person name="Gohl D.M."/>
        </authorList>
    </citation>
    <scope>NUCLEOTIDE SEQUENCE</scope>
    <source>
        <strain evidence="1">Duluth1</strain>
        <tissue evidence="1">Whole animal</tissue>
    </source>
</reference>
<reference evidence="1" key="2">
    <citation type="submission" date="2020-11" db="EMBL/GenBank/DDBJ databases">
        <authorList>
            <person name="McCartney M.A."/>
            <person name="Auch B."/>
            <person name="Kono T."/>
            <person name="Mallez S."/>
            <person name="Becker A."/>
            <person name="Gohl D.M."/>
            <person name="Silverstein K.A.T."/>
            <person name="Koren S."/>
            <person name="Bechman K.B."/>
            <person name="Herman A."/>
            <person name="Abrahante J.E."/>
            <person name="Garbe J."/>
        </authorList>
    </citation>
    <scope>NUCLEOTIDE SEQUENCE</scope>
    <source>
        <strain evidence="1">Duluth1</strain>
        <tissue evidence="1">Whole animal</tissue>
    </source>
</reference>